<reference evidence="2 3" key="1">
    <citation type="submission" date="2017-02" db="EMBL/GenBank/DDBJ databases">
        <title>Acinetobacter sp. ANC 4945, whole genome shotgun sequencing project.</title>
        <authorList>
            <person name="Radolfova-Krizova L."/>
            <person name="Al Atrouni A."/>
            <person name="Nemec A."/>
        </authorList>
    </citation>
    <scope>NUCLEOTIDE SEQUENCE [LARGE SCALE GENOMIC DNA]</scope>
    <source>
        <strain evidence="2 3">ANC 4945</strain>
    </source>
</reference>
<dbReference type="SUPFAM" id="SSF109604">
    <property type="entry name" value="HD-domain/PDEase-like"/>
    <property type="match status" value="1"/>
</dbReference>
<feature type="domain" description="HD" evidence="1">
    <location>
        <begin position="82"/>
        <end position="169"/>
    </location>
</feature>
<proteinExistence type="predicted"/>
<gene>
    <name evidence="2" type="ORF">B1202_16110</name>
</gene>
<evidence type="ECO:0000313" key="3">
    <source>
        <dbReference type="Proteomes" id="UP000191160"/>
    </source>
</evidence>
<keyword evidence="2" id="KW-0378">Hydrolase</keyword>
<sequence>MHHTKIGTYSWVVKANGELSFKEKIKLFNHLLIPSLITPIKENLYKKQLNKNINLDKILVPDTKMIELAIEELESKASASIINHSWRTYFWGAALGQIQNKTFDPESLLTAALFHDIGLTEPHLKTKGCKCFTHESADQFAYKAAQINFDQDKTRLIKDAICIHMNGYIDPSHPNEVLLLQQGASCDVIGEHFHKLPSHFKKEIIENYPRENFNKTFIELIKAESKNNPNSRTAFLKNLGLPLMIHLNPYRN</sequence>
<keyword evidence="3" id="KW-1185">Reference proteome</keyword>
<dbReference type="CDD" id="cd00077">
    <property type="entry name" value="HDc"/>
    <property type="match status" value="1"/>
</dbReference>
<dbReference type="Pfam" id="PF01966">
    <property type="entry name" value="HD"/>
    <property type="match status" value="1"/>
</dbReference>
<dbReference type="Gene3D" id="1.10.3210.10">
    <property type="entry name" value="Hypothetical protein af1432"/>
    <property type="match status" value="1"/>
</dbReference>
<dbReference type="Proteomes" id="UP000191160">
    <property type="component" value="Unassembled WGS sequence"/>
</dbReference>
<dbReference type="InterPro" id="IPR003607">
    <property type="entry name" value="HD/PDEase_dom"/>
</dbReference>
<protein>
    <submittedName>
        <fullName evidence="2">Phosphohydrolase</fullName>
    </submittedName>
</protein>
<evidence type="ECO:0000313" key="2">
    <source>
        <dbReference type="EMBL" id="OOV79674.1"/>
    </source>
</evidence>
<dbReference type="AlphaFoldDB" id="A0A1T1GPZ0"/>
<name>A0A1T1GPZ0_9GAMM</name>
<dbReference type="GO" id="GO:0016787">
    <property type="term" value="F:hydrolase activity"/>
    <property type="evidence" value="ECO:0007669"/>
    <property type="project" value="UniProtKB-KW"/>
</dbReference>
<dbReference type="RefSeq" id="WP_078191610.1">
    <property type="nucleotide sequence ID" value="NZ_JAMCOZ010000011.1"/>
</dbReference>
<dbReference type="InterPro" id="IPR006674">
    <property type="entry name" value="HD_domain"/>
</dbReference>
<dbReference type="PANTHER" id="PTHR35569">
    <property type="entry name" value="CYANAMIDE HYDRATASE DDI2-RELATED"/>
    <property type="match status" value="1"/>
</dbReference>
<accession>A0A1T1GPZ0</accession>
<dbReference type="PANTHER" id="PTHR35569:SF1">
    <property type="entry name" value="CYANAMIDE HYDRATASE DDI2-RELATED"/>
    <property type="match status" value="1"/>
</dbReference>
<evidence type="ECO:0000259" key="1">
    <source>
        <dbReference type="Pfam" id="PF01966"/>
    </source>
</evidence>
<organism evidence="2 3">
    <name type="scientific">Acinetobacter amyesii</name>
    <dbReference type="NCBI Taxonomy" id="2942470"/>
    <lineage>
        <taxon>Bacteria</taxon>
        <taxon>Pseudomonadati</taxon>
        <taxon>Pseudomonadota</taxon>
        <taxon>Gammaproteobacteria</taxon>
        <taxon>Moraxellales</taxon>
        <taxon>Moraxellaceae</taxon>
        <taxon>Acinetobacter</taxon>
    </lineage>
</organism>
<comment type="caution">
    <text evidence="2">The sequence shown here is derived from an EMBL/GenBank/DDBJ whole genome shotgun (WGS) entry which is preliminary data.</text>
</comment>
<dbReference type="EMBL" id="MVKX01000013">
    <property type="protein sequence ID" value="OOV79674.1"/>
    <property type="molecule type" value="Genomic_DNA"/>
</dbReference>